<sequence length="71" mass="8183">MVWLEDSQVPTKRKRSASSHTLEFRSPASRRTLGCSPFCLCYLAGFQWNRTRGFMSLDRVVNTCRLPCPTE</sequence>
<proteinExistence type="predicted"/>
<feature type="region of interest" description="Disordered" evidence="1">
    <location>
        <begin position="1"/>
        <end position="24"/>
    </location>
</feature>
<accession>A0A448WJB8</accession>
<evidence type="ECO:0000256" key="1">
    <source>
        <dbReference type="SAM" id="MobiDB-lite"/>
    </source>
</evidence>
<reference evidence="2" key="1">
    <citation type="submission" date="2018-11" db="EMBL/GenBank/DDBJ databases">
        <authorList>
            <consortium name="Pathogen Informatics"/>
        </authorList>
    </citation>
    <scope>NUCLEOTIDE SEQUENCE</scope>
</reference>
<dbReference type="EMBL" id="CAAALY010016724">
    <property type="protein sequence ID" value="VEL13075.1"/>
    <property type="molecule type" value="Genomic_DNA"/>
</dbReference>
<gene>
    <name evidence="2" type="ORF">PXEA_LOCUS6515</name>
</gene>
<comment type="caution">
    <text evidence="2">The sequence shown here is derived from an EMBL/GenBank/DDBJ whole genome shotgun (WGS) entry which is preliminary data.</text>
</comment>
<organism evidence="2 3">
    <name type="scientific">Protopolystoma xenopodis</name>
    <dbReference type="NCBI Taxonomy" id="117903"/>
    <lineage>
        <taxon>Eukaryota</taxon>
        <taxon>Metazoa</taxon>
        <taxon>Spiralia</taxon>
        <taxon>Lophotrochozoa</taxon>
        <taxon>Platyhelminthes</taxon>
        <taxon>Monogenea</taxon>
        <taxon>Polyopisthocotylea</taxon>
        <taxon>Polystomatidea</taxon>
        <taxon>Polystomatidae</taxon>
        <taxon>Protopolystoma</taxon>
    </lineage>
</organism>
<dbReference type="AlphaFoldDB" id="A0A448WJB8"/>
<name>A0A448WJB8_9PLAT</name>
<evidence type="ECO:0000313" key="3">
    <source>
        <dbReference type="Proteomes" id="UP000784294"/>
    </source>
</evidence>
<protein>
    <submittedName>
        <fullName evidence="2">Uncharacterized protein</fullName>
    </submittedName>
</protein>
<dbReference type="Proteomes" id="UP000784294">
    <property type="component" value="Unassembled WGS sequence"/>
</dbReference>
<keyword evidence="3" id="KW-1185">Reference proteome</keyword>
<evidence type="ECO:0000313" key="2">
    <source>
        <dbReference type="EMBL" id="VEL13075.1"/>
    </source>
</evidence>